<dbReference type="InParanoid" id="A0A0M8K5X0"/>
<dbReference type="OrthoDB" id="280334at2"/>
<evidence type="ECO:0000313" key="6">
    <source>
        <dbReference type="Proteomes" id="UP000050502"/>
    </source>
</evidence>
<dbReference type="RefSeq" id="WP_054492327.1">
    <property type="nucleotide sequence ID" value="NZ_BBZA01000052.1"/>
</dbReference>
<dbReference type="AlphaFoldDB" id="A0A0M8K5X0"/>
<name>A0A0M8K5X0_9CHLR</name>
<dbReference type="Pfam" id="PF09136">
    <property type="entry name" value="Glucodextran_B"/>
    <property type="match status" value="3"/>
</dbReference>
<dbReference type="Pfam" id="PF13860">
    <property type="entry name" value="FlgD_ig"/>
    <property type="match status" value="2"/>
</dbReference>
<keyword evidence="1" id="KW-0472">Membrane</keyword>
<dbReference type="Gene3D" id="2.60.40.10">
    <property type="entry name" value="Immunoglobulins"/>
    <property type="match status" value="3"/>
</dbReference>
<evidence type="ECO:0000313" key="5">
    <source>
        <dbReference type="Proteomes" id="UP000037784"/>
    </source>
</evidence>
<gene>
    <name evidence="3" type="ORF">ARMA_0818</name>
    <name evidence="4" type="ORF">SE16_06220</name>
</gene>
<feature type="transmembrane region" description="Helical" evidence="1">
    <location>
        <begin position="21"/>
        <end position="46"/>
    </location>
</feature>
<organism evidence="3 5">
    <name type="scientific">Ardenticatena maritima</name>
    <dbReference type="NCBI Taxonomy" id="872965"/>
    <lineage>
        <taxon>Bacteria</taxon>
        <taxon>Bacillati</taxon>
        <taxon>Chloroflexota</taxon>
        <taxon>Ardenticatenia</taxon>
        <taxon>Ardenticatenales</taxon>
        <taxon>Ardenticatenaceae</taxon>
        <taxon>Ardenticatena</taxon>
    </lineage>
</organism>
<evidence type="ECO:0000313" key="4">
    <source>
        <dbReference type="EMBL" id="KPL88404.1"/>
    </source>
</evidence>
<keyword evidence="1" id="KW-0812">Transmembrane</keyword>
<sequence length="580" mass="63410">MNQTTPRTHTRTYRRRRTSTGLSLPSVLTMAVGLGVVALLVVLFPLDWVRAPTVNMTTDQTVFSPNGDGQLDVVTAFFELSQPANVTVEVLNSVGQRVRTLMNEQPLQAGQHSFAWDGRDEGGFVVPDGTYRLRIIAAGTMRSSEESEPVTVDTTPPPLVLANIDKEIVTRETSFTLEGTTSPDALVWLNDEPQPIAVNPNGVFRVVRQLPEGTTTFTVRAVDIAGNTATSTFDVTVRTTPPNVTILEPQPEAWLNTNPVTVRGQAQPGAIVTVNGKEVPINEDGQFSVDVVLEEGDNAIIVEARDEVGNVSHIEQIVHLRTQGPTITLTNLTDGLKVSSPTLRIAGQVDPGASLIINGQEVPVDSRGNFSALLTFAEGDNLITLSATDRAGNTTTIQRMVRYTPAGVSGESPLASLNLPNDVVAQRVLLGLALLVPFFLLVVYWMRPLHFSLSVENPVFYPNRPDDSRLLVMNLDLSRPARVTIRVYDQMDNLVATLVEKRKHRRGDHFRLWDGRDEYGNVLPSGSYLVEATADTRFTTVTSAVWVYVDATPVMLGTVSQQADRQEHAYVEGEIVDTDI</sequence>
<feature type="transmembrane region" description="Helical" evidence="1">
    <location>
        <begin position="428"/>
        <end position="446"/>
    </location>
</feature>
<dbReference type="EMBL" id="BBZA01000052">
    <property type="protein sequence ID" value="GAP62395.1"/>
    <property type="molecule type" value="Genomic_DNA"/>
</dbReference>
<reference evidence="4 6" key="2">
    <citation type="submission" date="2015-07" db="EMBL/GenBank/DDBJ databases">
        <title>Whole genome sequence of Ardenticatena maritima DSM 23922.</title>
        <authorList>
            <person name="Hemp J."/>
            <person name="Ward L.M."/>
            <person name="Pace L.A."/>
            <person name="Fischer W.W."/>
        </authorList>
    </citation>
    <scope>NUCLEOTIDE SEQUENCE [LARGE SCALE GENOMIC DNA]</scope>
    <source>
        <strain evidence="4 6">110S</strain>
    </source>
</reference>
<comment type="caution">
    <text evidence="3">The sequence shown here is derived from an EMBL/GenBank/DDBJ whole genome shotgun (WGS) entry which is preliminary data.</text>
</comment>
<dbReference type="EMBL" id="LGKN01000004">
    <property type="protein sequence ID" value="KPL88404.1"/>
    <property type="molecule type" value="Genomic_DNA"/>
</dbReference>
<dbReference type="PATRIC" id="fig|872965.6.peg.1279"/>
<keyword evidence="5" id="KW-1185">Reference proteome</keyword>
<keyword evidence="1" id="KW-1133">Transmembrane helix</keyword>
<dbReference type="STRING" id="872965.SE16_06220"/>
<reference evidence="3 5" key="1">
    <citation type="journal article" date="2015" name="Genome Announc.">
        <title>Draft Genome Sequence of a Heterotrophic Facultative Anaerobic Thermophilic Bacterium, Ardenticatena maritima Strain 110ST.</title>
        <authorList>
            <person name="Kawaichi S."/>
            <person name="Yoshida T."/>
            <person name="Sako Y."/>
            <person name="Nakamura R."/>
        </authorList>
    </citation>
    <scope>NUCLEOTIDE SEQUENCE [LARGE SCALE GENOMIC DNA]</scope>
    <source>
        <strain evidence="3 5">110S</strain>
    </source>
</reference>
<proteinExistence type="predicted"/>
<dbReference type="InterPro" id="IPR013783">
    <property type="entry name" value="Ig-like_fold"/>
</dbReference>
<reference evidence="5" key="3">
    <citation type="submission" date="2015-08" db="EMBL/GenBank/DDBJ databases">
        <title>Draft Genome Sequence of a Heterotrophic Facultative Anaerobic Bacterium Ardenticatena maritima Strain 110S.</title>
        <authorList>
            <person name="Kawaichi S."/>
            <person name="Yoshida T."/>
            <person name="Sako Y."/>
            <person name="Nakamura R."/>
        </authorList>
    </citation>
    <scope>NUCLEOTIDE SEQUENCE [LARGE SCALE GENOMIC DNA]</scope>
    <source>
        <strain evidence="5">110S</strain>
    </source>
</reference>
<dbReference type="Gene3D" id="2.60.40.4070">
    <property type="match status" value="2"/>
</dbReference>
<evidence type="ECO:0000259" key="2">
    <source>
        <dbReference type="Pfam" id="PF13860"/>
    </source>
</evidence>
<dbReference type="Proteomes" id="UP000037784">
    <property type="component" value="Unassembled WGS sequence"/>
</dbReference>
<feature type="domain" description="FlgD/Vpr Ig-like" evidence="2">
    <location>
        <begin position="78"/>
        <end position="137"/>
    </location>
</feature>
<accession>A0A0M8K5X0</accession>
<dbReference type="NCBIfam" id="NF033510">
    <property type="entry name" value="Ca_tandemer"/>
    <property type="match status" value="1"/>
</dbReference>
<feature type="domain" description="FlgD/Vpr Ig-like" evidence="2">
    <location>
        <begin position="474"/>
        <end position="536"/>
    </location>
</feature>
<dbReference type="Proteomes" id="UP000050502">
    <property type="component" value="Unassembled WGS sequence"/>
</dbReference>
<evidence type="ECO:0000313" key="3">
    <source>
        <dbReference type="EMBL" id="GAP62395.1"/>
    </source>
</evidence>
<dbReference type="InterPro" id="IPR025965">
    <property type="entry name" value="FlgD/Vpr_Ig-like"/>
</dbReference>
<evidence type="ECO:0000256" key="1">
    <source>
        <dbReference type="SAM" id="Phobius"/>
    </source>
</evidence>
<protein>
    <recommendedName>
        <fullName evidence="2">FlgD/Vpr Ig-like domain-containing protein</fullName>
    </recommendedName>
</protein>